<evidence type="ECO:0000256" key="1">
    <source>
        <dbReference type="ARBA" id="ARBA00022598"/>
    </source>
</evidence>
<name>A0A7W7Q2S8_9PSEU</name>
<accession>A0A7W7Q2S8</accession>
<evidence type="ECO:0000256" key="2">
    <source>
        <dbReference type="ARBA" id="ARBA00022741"/>
    </source>
</evidence>
<keyword evidence="2 4" id="KW-0547">Nucleotide-binding</keyword>
<dbReference type="Gene3D" id="3.40.50.20">
    <property type="match status" value="1"/>
</dbReference>
<evidence type="ECO:0000259" key="5">
    <source>
        <dbReference type="PROSITE" id="PS50975"/>
    </source>
</evidence>
<evidence type="ECO:0000313" key="6">
    <source>
        <dbReference type="EMBL" id="MBB4905741.1"/>
    </source>
</evidence>
<dbReference type="InterPro" id="IPR011761">
    <property type="entry name" value="ATP-grasp"/>
</dbReference>
<reference evidence="6 7" key="1">
    <citation type="submission" date="2020-08" db="EMBL/GenBank/DDBJ databases">
        <title>Genomic Encyclopedia of Type Strains, Phase III (KMG-III): the genomes of soil and plant-associated and newly described type strains.</title>
        <authorList>
            <person name="Whitman W."/>
        </authorList>
    </citation>
    <scope>NUCLEOTIDE SEQUENCE [LARGE SCALE GENOMIC DNA]</scope>
    <source>
        <strain evidence="6 7">CECT 8960</strain>
    </source>
</reference>
<keyword evidence="7" id="KW-1185">Reference proteome</keyword>
<proteinExistence type="predicted"/>
<keyword evidence="3 4" id="KW-0067">ATP-binding</keyword>
<dbReference type="GO" id="GO:0005524">
    <property type="term" value="F:ATP binding"/>
    <property type="evidence" value="ECO:0007669"/>
    <property type="project" value="UniProtKB-UniRule"/>
</dbReference>
<evidence type="ECO:0000256" key="4">
    <source>
        <dbReference type="PROSITE-ProRule" id="PRU00409"/>
    </source>
</evidence>
<dbReference type="InterPro" id="IPR013815">
    <property type="entry name" value="ATP_grasp_subdomain_1"/>
</dbReference>
<dbReference type="GO" id="GO:0046872">
    <property type="term" value="F:metal ion binding"/>
    <property type="evidence" value="ECO:0007669"/>
    <property type="project" value="InterPro"/>
</dbReference>
<evidence type="ECO:0000256" key="3">
    <source>
        <dbReference type="ARBA" id="ARBA00022840"/>
    </source>
</evidence>
<protein>
    <submittedName>
        <fullName evidence="6">Biotin carboxylase</fullName>
    </submittedName>
</protein>
<dbReference type="InterPro" id="IPR040570">
    <property type="entry name" value="LAL_C2"/>
</dbReference>
<dbReference type="PANTHER" id="PTHR43585:SF2">
    <property type="entry name" value="ATP-GRASP ENZYME FSQD"/>
    <property type="match status" value="1"/>
</dbReference>
<dbReference type="PANTHER" id="PTHR43585">
    <property type="entry name" value="FUMIPYRROLE BIOSYNTHESIS PROTEIN C"/>
    <property type="match status" value="1"/>
</dbReference>
<evidence type="ECO:0000313" key="7">
    <source>
        <dbReference type="Proteomes" id="UP000520767"/>
    </source>
</evidence>
<dbReference type="GO" id="GO:0016874">
    <property type="term" value="F:ligase activity"/>
    <property type="evidence" value="ECO:0007669"/>
    <property type="project" value="UniProtKB-KW"/>
</dbReference>
<comment type="caution">
    <text evidence="6">The sequence shown here is derived from an EMBL/GenBank/DDBJ whole genome shotgun (WGS) entry which is preliminary data.</text>
</comment>
<gene>
    <name evidence="6" type="ORF">FHR82_001958</name>
</gene>
<dbReference type="Pfam" id="PF13535">
    <property type="entry name" value="ATP-grasp_4"/>
    <property type="match status" value="1"/>
</dbReference>
<dbReference type="InterPro" id="IPR052032">
    <property type="entry name" value="ATP-dep_AA_Ligase"/>
</dbReference>
<organism evidence="6 7">
    <name type="scientific">Actinophytocola algeriensis</name>
    <dbReference type="NCBI Taxonomy" id="1768010"/>
    <lineage>
        <taxon>Bacteria</taxon>
        <taxon>Bacillati</taxon>
        <taxon>Actinomycetota</taxon>
        <taxon>Actinomycetes</taxon>
        <taxon>Pseudonocardiales</taxon>
        <taxon>Pseudonocardiaceae</taxon>
    </lineage>
</organism>
<dbReference type="Gene3D" id="3.30.1490.20">
    <property type="entry name" value="ATP-grasp fold, A domain"/>
    <property type="match status" value="1"/>
</dbReference>
<dbReference type="Proteomes" id="UP000520767">
    <property type="component" value="Unassembled WGS sequence"/>
</dbReference>
<dbReference type="AlphaFoldDB" id="A0A7W7Q2S8"/>
<dbReference type="EMBL" id="JACHJQ010000002">
    <property type="protein sequence ID" value="MBB4905741.1"/>
    <property type="molecule type" value="Genomic_DNA"/>
</dbReference>
<dbReference type="Gene3D" id="3.30.470.20">
    <property type="entry name" value="ATP-grasp fold, B domain"/>
    <property type="match status" value="1"/>
</dbReference>
<dbReference type="PROSITE" id="PS50975">
    <property type="entry name" value="ATP_GRASP"/>
    <property type="match status" value="1"/>
</dbReference>
<dbReference type="RefSeq" id="WP_184809925.1">
    <property type="nucleotide sequence ID" value="NZ_JACHJQ010000002.1"/>
</dbReference>
<dbReference type="Pfam" id="PF18603">
    <property type="entry name" value="LAL_C2"/>
    <property type="match status" value="1"/>
</dbReference>
<dbReference type="SUPFAM" id="SSF56059">
    <property type="entry name" value="Glutathione synthetase ATP-binding domain-like"/>
    <property type="match status" value="1"/>
</dbReference>
<sequence length="403" mass="42731">MKALVVLGAADGSLSTYRTARALGYRTICVDRSPAAPGVALADEFLPLSTRDTEAIAAALAGRDDLAGALAPSTDIALPTLLALTERLGLPVTMTREAARASLDKRHFRRVCEELGFPAYRWSEITDAAQWEWRGPAVVKPVDAQSGRGVTRCVEKSMVDAAVAAARDLSYSGGVVVEDEVPGTHCGCECVISGGEVAFLALTTRTLCPPPRAVTTAHLMPSEVPAEARRAVVTMVERLCARLRYRTGPLNLDLVVDRDGVPYLIEMGARTSGNGLDELTLRCHGVDTIAASVAAAVYEPMTVTQHPPRPALWQSLSSDHAGRLTAVHGLTEALAMPEVVDVRLFAGPGDEVRGHDNVADKLGYAVLSAPTTAGLRAAAERLNRTLVFEVAPVSPAARGRRES</sequence>
<feature type="domain" description="ATP-grasp" evidence="5">
    <location>
        <begin position="109"/>
        <end position="297"/>
    </location>
</feature>
<keyword evidence="1" id="KW-0436">Ligase</keyword>